<evidence type="ECO:0000259" key="8">
    <source>
        <dbReference type="PROSITE" id="PS50011"/>
    </source>
</evidence>
<keyword evidence="11" id="KW-1185">Reference proteome</keyword>
<dbReference type="PROSITE" id="PS50011">
    <property type="entry name" value="PROTEIN_KINASE_DOM"/>
    <property type="match status" value="1"/>
</dbReference>
<comment type="caution">
    <text evidence="10">The sequence shown here is derived from an EMBL/GenBank/DDBJ whole genome shotgun (WGS) entry which is preliminary data.</text>
</comment>
<evidence type="ECO:0000256" key="2">
    <source>
        <dbReference type="ARBA" id="ARBA00022741"/>
    </source>
</evidence>
<dbReference type="InterPro" id="IPR000719">
    <property type="entry name" value="Prot_kinase_dom"/>
</dbReference>
<organism evidence="10 11">
    <name type="scientific">Penelope pileata</name>
    <dbReference type="NCBI Taxonomy" id="1118817"/>
    <lineage>
        <taxon>Eukaryota</taxon>
        <taxon>Metazoa</taxon>
        <taxon>Chordata</taxon>
        <taxon>Craniata</taxon>
        <taxon>Vertebrata</taxon>
        <taxon>Euteleostomi</taxon>
        <taxon>Archelosauria</taxon>
        <taxon>Archosauria</taxon>
        <taxon>Dinosauria</taxon>
        <taxon>Saurischia</taxon>
        <taxon>Theropoda</taxon>
        <taxon>Coelurosauria</taxon>
        <taxon>Aves</taxon>
        <taxon>Neognathae</taxon>
        <taxon>Galloanserae</taxon>
        <taxon>Galliformes</taxon>
        <taxon>Cracidae</taxon>
        <taxon>Penelope</taxon>
    </lineage>
</organism>
<dbReference type="InterPro" id="IPR017441">
    <property type="entry name" value="Protein_kinase_ATP_BS"/>
</dbReference>
<keyword evidence="6" id="KW-0694">RNA-binding</keyword>
<dbReference type="GO" id="GO:0004694">
    <property type="term" value="F:eukaryotic translation initiation factor 2alpha kinase activity"/>
    <property type="evidence" value="ECO:0007669"/>
    <property type="project" value="TreeGrafter"/>
</dbReference>
<sequence>MERECMGKINSYCQRNKCKLDYVDVGWQGPPHDREFTVMVKIDNKEYGTGTGKTKKEAKAAAAKKTWEMMEQKQDNSLNALPPEAVTPPVAVEGLPDFDYISLLNKYSQKTAQLVDYNNINRTGDAHAPIFSCSCTISGRIYGIGTGNSVAAAKRAAAKQAYEKLHKEGSLRVGAIFSLKTEVKFFNLLNRFPHFTIIFRNSDISFRDSASNLVEKAKDMSLSEKPSHAQRNVQSSAVKSKRVLAANFDNAKNKEQKKAIPCSYENLNRSTSEANENKYTADKRFCQEYKNIEPIGEGGFGNVFKATSKIDEKTYAVKRVEFMKNGMREVKLLANLEHENIVRYYCSWEGFDCMTYPDSRKNSDIPVRCLFIQMELCGQGPLENWIENNRLRQNYHEMAEDKFLQILKGVDYIHSRDLIHRDLKPQNIFLSYEGKIKIGDFGLVTSVTYETLTENRGTQSYMAPEQFGGRYGKEVDIYALGLIWFEMLSALVSRHAKSKVWPDVREGELPPDFIVQFTVQAPIIKRMLSKEPTKRGSASQILGFLKSVDKDNSRKAHTH</sequence>
<dbReference type="SUPFAM" id="SSF56112">
    <property type="entry name" value="Protein kinase-like (PK-like)"/>
    <property type="match status" value="1"/>
</dbReference>
<evidence type="ECO:0000256" key="5">
    <source>
        <dbReference type="ARBA" id="ARBA00037982"/>
    </source>
</evidence>
<dbReference type="SMART" id="SM00220">
    <property type="entry name" value="S_TKc"/>
    <property type="match status" value="1"/>
</dbReference>
<dbReference type="PROSITE" id="PS00107">
    <property type="entry name" value="PROTEIN_KINASE_ATP"/>
    <property type="match status" value="1"/>
</dbReference>
<dbReference type="InterPro" id="IPR011009">
    <property type="entry name" value="Kinase-like_dom_sf"/>
</dbReference>
<protein>
    <submittedName>
        <fullName evidence="10">E2AK2 kinase</fullName>
    </submittedName>
</protein>
<feature type="domain" description="DRBM" evidence="9">
    <location>
        <begin position="4"/>
        <end position="72"/>
    </location>
</feature>
<dbReference type="PROSITE" id="PS00108">
    <property type="entry name" value="PROTEIN_KINASE_ST"/>
    <property type="match status" value="1"/>
</dbReference>
<dbReference type="OrthoDB" id="341578at2759"/>
<feature type="non-terminal residue" evidence="10">
    <location>
        <position position="1"/>
    </location>
</feature>
<name>A0A851NUR1_9GALL</name>
<evidence type="ECO:0000256" key="4">
    <source>
        <dbReference type="ARBA" id="ARBA00022840"/>
    </source>
</evidence>
<feature type="domain" description="Protein kinase" evidence="8">
    <location>
        <begin position="289"/>
        <end position="559"/>
    </location>
</feature>
<dbReference type="GO" id="GO:0005524">
    <property type="term" value="F:ATP binding"/>
    <property type="evidence" value="ECO:0007669"/>
    <property type="project" value="UniProtKB-UniRule"/>
</dbReference>
<proteinExistence type="inferred from homology"/>
<dbReference type="GO" id="GO:0003723">
    <property type="term" value="F:RNA binding"/>
    <property type="evidence" value="ECO:0007669"/>
    <property type="project" value="UniProtKB-UniRule"/>
</dbReference>
<dbReference type="SUPFAM" id="SSF54768">
    <property type="entry name" value="dsRNA-binding domain-like"/>
    <property type="match status" value="2"/>
</dbReference>
<dbReference type="PANTHER" id="PTHR11042">
    <property type="entry name" value="EUKARYOTIC TRANSLATION INITIATION FACTOR 2-ALPHA KINASE EIF2-ALPHA KINASE -RELATED"/>
    <property type="match status" value="1"/>
</dbReference>
<dbReference type="PANTHER" id="PTHR11042:SF163">
    <property type="entry name" value="INTERFERON-INDUCED, DOUBLE-STRANDED RNA-ACTIVATED PROTEIN KINASE"/>
    <property type="match status" value="1"/>
</dbReference>
<gene>
    <name evidence="10" type="primary">Eif2ak2</name>
    <name evidence="10" type="ORF">PENPIL_R10820</name>
</gene>
<evidence type="ECO:0000259" key="9">
    <source>
        <dbReference type="PROSITE" id="PS50137"/>
    </source>
</evidence>
<dbReference type="AlphaFoldDB" id="A0A851NUR1"/>
<dbReference type="Gene3D" id="3.30.160.20">
    <property type="match status" value="2"/>
</dbReference>
<dbReference type="InterPro" id="IPR050339">
    <property type="entry name" value="CC_SR_Kinase"/>
</dbReference>
<dbReference type="InterPro" id="IPR008271">
    <property type="entry name" value="Ser/Thr_kinase_AS"/>
</dbReference>
<evidence type="ECO:0000256" key="7">
    <source>
        <dbReference type="PROSITE-ProRule" id="PRU10141"/>
    </source>
</evidence>
<accession>A0A851NUR1</accession>
<dbReference type="EMBL" id="WBMW01003581">
    <property type="protein sequence ID" value="NXC45308.1"/>
    <property type="molecule type" value="Genomic_DNA"/>
</dbReference>
<dbReference type="Proteomes" id="UP000613066">
    <property type="component" value="Unassembled WGS sequence"/>
</dbReference>
<feature type="domain" description="DRBM" evidence="9">
    <location>
        <begin position="99"/>
        <end position="167"/>
    </location>
</feature>
<comment type="similarity">
    <text evidence="5">Belongs to the protein kinase superfamily. Ser/Thr protein kinase family. GCN2 subfamily.</text>
</comment>
<keyword evidence="2 7" id="KW-0547">Nucleotide-binding</keyword>
<dbReference type="PROSITE" id="PS50137">
    <property type="entry name" value="DS_RBD"/>
    <property type="match status" value="2"/>
</dbReference>
<dbReference type="Pfam" id="PF00069">
    <property type="entry name" value="Pkinase"/>
    <property type="match status" value="1"/>
</dbReference>
<feature type="binding site" evidence="7">
    <location>
        <position position="318"/>
    </location>
    <ligand>
        <name>ATP</name>
        <dbReference type="ChEBI" id="CHEBI:30616"/>
    </ligand>
</feature>
<reference evidence="10" key="1">
    <citation type="submission" date="2019-09" db="EMBL/GenBank/DDBJ databases">
        <title>Bird 10,000 Genomes (B10K) Project - Family phase.</title>
        <authorList>
            <person name="Zhang G."/>
        </authorList>
    </citation>
    <scope>NUCLEOTIDE SEQUENCE</scope>
    <source>
        <strain evidence="10">B10K-DU-001-08</strain>
        <tissue evidence="10">Muscle</tissue>
    </source>
</reference>
<evidence type="ECO:0000313" key="10">
    <source>
        <dbReference type="EMBL" id="NXC45308.1"/>
    </source>
</evidence>
<keyword evidence="1" id="KW-0808">Transferase</keyword>
<evidence type="ECO:0000313" key="11">
    <source>
        <dbReference type="Proteomes" id="UP000613066"/>
    </source>
</evidence>
<feature type="non-terminal residue" evidence="10">
    <location>
        <position position="559"/>
    </location>
</feature>
<evidence type="ECO:0000256" key="6">
    <source>
        <dbReference type="PROSITE-ProRule" id="PRU00266"/>
    </source>
</evidence>
<keyword evidence="3 10" id="KW-0418">Kinase</keyword>
<dbReference type="InterPro" id="IPR014720">
    <property type="entry name" value="dsRBD_dom"/>
</dbReference>
<dbReference type="Gene3D" id="3.30.200.20">
    <property type="entry name" value="Phosphorylase Kinase, domain 1"/>
    <property type="match status" value="1"/>
</dbReference>
<evidence type="ECO:0000256" key="1">
    <source>
        <dbReference type="ARBA" id="ARBA00022679"/>
    </source>
</evidence>
<dbReference type="Pfam" id="PF00035">
    <property type="entry name" value="dsrm"/>
    <property type="match status" value="2"/>
</dbReference>
<keyword evidence="4 7" id="KW-0067">ATP-binding</keyword>
<dbReference type="Gene3D" id="1.10.510.10">
    <property type="entry name" value="Transferase(Phosphotransferase) domain 1"/>
    <property type="match status" value="1"/>
</dbReference>
<dbReference type="GO" id="GO:0005634">
    <property type="term" value="C:nucleus"/>
    <property type="evidence" value="ECO:0007669"/>
    <property type="project" value="TreeGrafter"/>
</dbReference>
<evidence type="ECO:0000256" key="3">
    <source>
        <dbReference type="ARBA" id="ARBA00022777"/>
    </source>
</evidence>
<dbReference type="SMART" id="SM00358">
    <property type="entry name" value="DSRM"/>
    <property type="match status" value="2"/>
</dbReference>
<dbReference type="GO" id="GO:0005737">
    <property type="term" value="C:cytoplasm"/>
    <property type="evidence" value="ECO:0007669"/>
    <property type="project" value="TreeGrafter"/>
</dbReference>